<gene>
    <name evidence="3" type="ORF">PF004_g8870</name>
    <name evidence="2" type="ORF">PF006_g4225</name>
</gene>
<sequence>MCVLVGVPTVLIDTQTRIILLGSSSTHTAVYGAPGMAFIEIALRVGKARFVTWSIARRELLLSRDKKSTSSRQSSLSELVILGFEAFLASPSRPSVSVLHVEFAVWRRQVQAFHTAELNADMYAEYIAIGCSVSIVFFYGNHQHYSLLRQSNRAMTNVDEAAWRLNQLYMLAFQVGLEILVDYVSIVLEMKAGIEFDHVKNLRAFLAALFMVTAVMNITISIGVYLS</sequence>
<organism evidence="2 4">
    <name type="scientific">Phytophthora fragariae</name>
    <dbReference type="NCBI Taxonomy" id="53985"/>
    <lineage>
        <taxon>Eukaryota</taxon>
        <taxon>Sar</taxon>
        <taxon>Stramenopiles</taxon>
        <taxon>Oomycota</taxon>
        <taxon>Peronosporomycetes</taxon>
        <taxon>Peronosporales</taxon>
        <taxon>Peronosporaceae</taxon>
        <taxon>Phytophthora</taxon>
    </lineage>
</organism>
<evidence type="ECO:0000313" key="2">
    <source>
        <dbReference type="EMBL" id="KAE9151473.1"/>
    </source>
</evidence>
<comment type="caution">
    <text evidence="2">The sequence shown here is derived from an EMBL/GenBank/DDBJ whole genome shotgun (WGS) entry which is preliminary data.</text>
</comment>
<dbReference type="Proteomes" id="UP000440732">
    <property type="component" value="Unassembled WGS sequence"/>
</dbReference>
<dbReference type="EMBL" id="QXGC01000421">
    <property type="protein sequence ID" value="KAE9236378.1"/>
    <property type="molecule type" value="Genomic_DNA"/>
</dbReference>
<keyword evidence="1" id="KW-1133">Transmembrane helix</keyword>
<reference evidence="2 4" key="1">
    <citation type="submission" date="2018-08" db="EMBL/GenBank/DDBJ databases">
        <title>Genomic investigation of the strawberry pathogen Phytophthora fragariae indicates pathogenicity is determined by transcriptional variation in three key races.</title>
        <authorList>
            <person name="Adams T.M."/>
            <person name="Armitage A.D."/>
            <person name="Sobczyk M.K."/>
            <person name="Bates H.J."/>
            <person name="Dunwell J.M."/>
            <person name="Nellist C.F."/>
            <person name="Harrison R.J."/>
        </authorList>
    </citation>
    <scope>NUCLEOTIDE SEQUENCE [LARGE SCALE GENOMIC DNA]</scope>
    <source>
        <strain evidence="3 5">BC-23</strain>
        <strain evidence="2 4">NOV-5</strain>
    </source>
</reference>
<feature type="transmembrane region" description="Helical" evidence="1">
    <location>
        <begin position="123"/>
        <end position="140"/>
    </location>
</feature>
<dbReference type="Proteomes" id="UP000476176">
    <property type="component" value="Unassembled WGS sequence"/>
</dbReference>
<keyword evidence="1" id="KW-0812">Transmembrane</keyword>
<evidence type="ECO:0000256" key="1">
    <source>
        <dbReference type="SAM" id="Phobius"/>
    </source>
</evidence>
<evidence type="ECO:0000313" key="5">
    <source>
        <dbReference type="Proteomes" id="UP000476176"/>
    </source>
</evidence>
<feature type="transmembrane region" description="Helical" evidence="1">
    <location>
        <begin position="202"/>
        <end position="226"/>
    </location>
</feature>
<name>A0A6A3ULA5_9STRA</name>
<dbReference type="EMBL" id="QXGA01000145">
    <property type="protein sequence ID" value="KAE9151473.1"/>
    <property type="molecule type" value="Genomic_DNA"/>
</dbReference>
<evidence type="ECO:0000313" key="3">
    <source>
        <dbReference type="EMBL" id="KAE9236378.1"/>
    </source>
</evidence>
<evidence type="ECO:0000313" key="4">
    <source>
        <dbReference type="Proteomes" id="UP000440732"/>
    </source>
</evidence>
<dbReference type="AlphaFoldDB" id="A0A6A3ULA5"/>
<proteinExistence type="predicted"/>
<keyword evidence="1" id="KW-0472">Membrane</keyword>
<protein>
    <submittedName>
        <fullName evidence="2">Uncharacterized protein</fullName>
    </submittedName>
</protein>
<accession>A0A6A3ULA5</accession>
<feature type="transmembrane region" description="Helical" evidence="1">
    <location>
        <begin position="168"/>
        <end position="190"/>
    </location>
</feature>